<name>A0A511DGI7_9PSEU</name>
<dbReference type="EMBL" id="BJVJ01000006">
    <property type="protein sequence ID" value="GEL22118.1"/>
    <property type="molecule type" value="Genomic_DNA"/>
</dbReference>
<feature type="compositionally biased region" description="Acidic residues" evidence="1">
    <location>
        <begin position="46"/>
        <end position="55"/>
    </location>
</feature>
<feature type="region of interest" description="Disordered" evidence="1">
    <location>
        <begin position="1"/>
        <end position="86"/>
    </location>
</feature>
<gene>
    <name evidence="2" type="ORF">PSU4_10720</name>
</gene>
<reference evidence="2 3" key="1">
    <citation type="submission" date="2019-07" db="EMBL/GenBank/DDBJ databases">
        <title>Whole genome shotgun sequence of Pseudonocardia sulfidoxydans NBRC 16205.</title>
        <authorList>
            <person name="Hosoyama A."/>
            <person name="Uohara A."/>
            <person name="Ohji S."/>
            <person name="Ichikawa N."/>
        </authorList>
    </citation>
    <scope>NUCLEOTIDE SEQUENCE [LARGE SCALE GENOMIC DNA]</scope>
    <source>
        <strain evidence="2 3">NBRC 16205</strain>
    </source>
</reference>
<organism evidence="2 3">
    <name type="scientific">Pseudonocardia sulfidoxydans NBRC 16205</name>
    <dbReference type="NCBI Taxonomy" id="1223511"/>
    <lineage>
        <taxon>Bacteria</taxon>
        <taxon>Bacillati</taxon>
        <taxon>Actinomycetota</taxon>
        <taxon>Actinomycetes</taxon>
        <taxon>Pseudonocardiales</taxon>
        <taxon>Pseudonocardiaceae</taxon>
        <taxon>Pseudonocardia</taxon>
    </lineage>
</organism>
<proteinExistence type="predicted"/>
<dbReference type="AlphaFoldDB" id="A0A511DGI7"/>
<evidence type="ECO:0000313" key="3">
    <source>
        <dbReference type="Proteomes" id="UP000321685"/>
    </source>
</evidence>
<protein>
    <submittedName>
        <fullName evidence="2">Uncharacterized protein</fullName>
    </submittedName>
</protein>
<evidence type="ECO:0000313" key="2">
    <source>
        <dbReference type="EMBL" id="GEL22118.1"/>
    </source>
</evidence>
<feature type="compositionally biased region" description="Basic and acidic residues" evidence="1">
    <location>
        <begin position="35"/>
        <end position="45"/>
    </location>
</feature>
<comment type="caution">
    <text evidence="2">The sequence shown here is derived from an EMBL/GenBank/DDBJ whole genome shotgun (WGS) entry which is preliminary data.</text>
</comment>
<dbReference type="Proteomes" id="UP000321685">
    <property type="component" value="Unassembled WGS sequence"/>
</dbReference>
<accession>A0A511DGI7</accession>
<feature type="compositionally biased region" description="Basic and acidic residues" evidence="1">
    <location>
        <begin position="69"/>
        <end position="86"/>
    </location>
</feature>
<keyword evidence="3" id="KW-1185">Reference proteome</keyword>
<evidence type="ECO:0000256" key="1">
    <source>
        <dbReference type="SAM" id="MobiDB-lite"/>
    </source>
</evidence>
<sequence>MGDGDPHAAEVSGLDADACDGEVSGLAPGGPGGAGEEREHQHEGDDAGVADDEEREWVGVGCGEPGDDEPGRPDEDEQVRCRPDGE</sequence>